<reference evidence="2" key="1">
    <citation type="submission" date="2023-03" db="EMBL/GenBank/DDBJ databases">
        <authorList>
            <person name="Steffen K."/>
            <person name="Cardenas P."/>
        </authorList>
    </citation>
    <scope>NUCLEOTIDE SEQUENCE</scope>
</reference>
<feature type="signal peptide" evidence="1">
    <location>
        <begin position="1"/>
        <end position="27"/>
    </location>
</feature>
<dbReference type="EMBL" id="CASHTH010003420">
    <property type="protein sequence ID" value="CAI8044738.1"/>
    <property type="molecule type" value="Genomic_DNA"/>
</dbReference>
<proteinExistence type="predicted"/>
<accession>A0AA35X458</accession>
<evidence type="ECO:0000313" key="3">
    <source>
        <dbReference type="Proteomes" id="UP001174909"/>
    </source>
</evidence>
<comment type="caution">
    <text evidence="2">The sequence shown here is derived from an EMBL/GenBank/DDBJ whole genome shotgun (WGS) entry which is preliminary data.</text>
</comment>
<keyword evidence="3" id="KW-1185">Reference proteome</keyword>
<organism evidence="2 3">
    <name type="scientific">Geodia barretti</name>
    <name type="common">Barrett's horny sponge</name>
    <dbReference type="NCBI Taxonomy" id="519541"/>
    <lineage>
        <taxon>Eukaryota</taxon>
        <taxon>Metazoa</taxon>
        <taxon>Porifera</taxon>
        <taxon>Demospongiae</taxon>
        <taxon>Heteroscleromorpha</taxon>
        <taxon>Tetractinellida</taxon>
        <taxon>Astrophorina</taxon>
        <taxon>Geodiidae</taxon>
        <taxon>Geodia</taxon>
    </lineage>
</organism>
<dbReference type="Proteomes" id="UP001174909">
    <property type="component" value="Unassembled WGS sequence"/>
</dbReference>
<protein>
    <submittedName>
        <fullName evidence="2">Uncharacterized protein</fullName>
    </submittedName>
</protein>
<keyword evidence="1" id="KW-0732">Signal</keyword>
<dbReference type="AlphaFoldDB" id="A0AA35X458"/>
<feature type="chain" id="PRO_5041331065" evidence="1">
    <location>
        <begin position="28"/>
        <end position="65"/>
    </location>
</feature>
<name>A0AA35X458_GEOBA</name>
<evidence type="ECO:0000313" key="2">
    <source>
        <dbReference type="EMBL" id="CAI8044738.1"/>
    </source>
</evidence>
<evidence type="ECO:0000256" key="1">
    <source>
        <dbReference type="SAM" id="SignalP"/>
    </source>
</evidence>
<sequence>MLVFKTFTLLSLHHLISNLFPWAGYLGQSICLIGRNRNISCLGGRVSGLCIGLSLVPRPPHSEDE</sequence>
<gene>
    <name evidence="2" type="ORF">GBAR_LOCUS24785</name>
</gene>